<evidence type="ECO:0000313" key="4">
    <source>
        <dbReference type="Proteomes" id="UP000245539"/>
    </source>
</evidence>
<keyword evidence="4" id="KW-1185">Reference proteome</keyword>
<dbReference type="EMBL" id="QGKM01000036">
    <property type="protein sequence ID" value="PWQ96660.1"/>
    <property type="molecule type" value="Genomic_DNA"/>
</dbReference>
<gene>
    <name evidence="3" type="ORF">DKW60_12825</name>
</gene>
<organism evidence="3 4">
    <name type="scientific">Leucothrix pacifica</name>
    <dbReference type="NCBI Taxonomy" id="1247513"/>
    <lineage>
        <taxon>Bacteria</taxon>
        <taxon>Pseudomonadati</taxon>
        <taxon>Pseudomonadota</taxon>
        <taxon>Gammaproteobacteria</taxon>
        <taxon>Thiotrichales</taxon>
        <taxon>Thiotrichaceae</taxon>
        <taxon>Leucothrix</taxon>
    </lineage>
</organism>
<keyword evidence="2" id="KW-0732">Signal</keyword>
<dbReference type="AlphaFoldDB" id="A0A317CK21"/>
<feature type="region of interest" description="Disordered" evidence="1">
    <location>
        <begin position="23"/>
        <end position="47"/>
    </location>
</feature>
<evidence type="ECO:0008006" key="5">
    <source>
        <dbReference type="Google" id="ProtNLM"/>
    </source>
</evidence>
<protein>
    <recommendedName>
        <fullName evidence="5">Zinc resistance-associated protein</fullName>
    </recommendedName>
</protein>
<feature type="region of interest" description="Disordered" evidence="1">
    <location>
        <begin position="129"/>
        <end position="154"/>
    </location>
</feature>
<evidence type="ECO:0000256" key="1">
    <source>
        <dbReference type="SAM" id="MobiDB-lite"/>
    </source>
</evidence>
<proteinExistence type="predicted"/>
<sequence>MLKKVVITGVAVAVMILSAQASAHQNNNHKPRVSHGHSHHQPSPRPARFNVNKEQREQATMIKQGIKTCQITPKEAQRLNKEQNRIRKTEKRMRHDGLQKWERKQLKSLLHNARVKINKLTKNAKHCRAPRWKKSNRHHGNAHRHNHGNNIIWKKHTNGGTFSISIGH</sequence>
<dbReference type="RefSeq" id="WP_109838050.1">
    <property type="nucleotide sequence ID" value="NZ_QGKM01000036.1"/>
</dbReference>
<feature type="compositionally biased region" description="Basic residues" evidence="1">
    <location>
        <begin position="27"/>
        <end position="42"/>
    </location>
</feature>
<dbReference type="OrthoDB" id="7569823at2"/>
<name>A0A317CK21_9GAMM</name>
<evidence type="ECO:0000313" key="3">
    <source>
        <dbReference type="EMBL" id="PWQ96660.1"/>
    </source>
</evidence>
<comment type="caution">
    <text evidence="3">The sequence shown here is derived from an EMBL/GenBank/DDBJ whole genome shotgun (WGS) entry which is preliminary data.</text>
</comment>
<dbReference type="Proteomes" id="UP000245539">
    <property type="component" value="Unassembled WGS sequence"/>
</dbReference>
<feature type="chain" id="PRO_5016299642" description="Zinc resistance-associated protein" evidence="2">
    <location>
        <begin position="24"/>
        <end position="168"/>
    </location>
</feature>
<evidence type="ECO:0000256" key="2">
    <source>
        <dbReference type="SAM" id="SignalP"/>
    </source>
</evidence>
<accession>A0A317CK21</accession>
<feature type="signal peptide" evidence="2">
    <location>
        <begin position="1"/>
        <end position="23"/>
    </location>
</feature>
<reference evidence="3 4" key="1">
    <citation type="submission" date="2018-05" db="EMBL/GenBank/DDBJ databases">
        <title>Leucothrix arctica sp. nov., isolated from Arctic seawater.</title>
        <authorList>
            <person name="Choi A."/>
            <person name="Baek K."/>
        </authorList>
    </citation>
    <scope>NUCLEOTIDE SEQUENCE [LARGE SCALE GENOMIC DNA]</scope>
    <source>
        <strain evidence="3 4">JCM 18388</strain>
    </source>
</reference>